<comment type="similarity">
    <text evidence="2">Belongs to the bacterial solute-binding protein 5 family.</text>
</comment>
<name>A0A318SUK6_9RHOB</name>
<feature type="domain" description="Solute-binding protein family 5" evidence="6">
    <location>
        <begin position="75"/>
        <end position="455"/>
    </location>
</feature>
<dbReference type="PIRSF" id="PIRSF002741">
    <property type="entry name" value="MppA"/>
    <property type="match status" value="1"/>
</dbReference>
<keyword evidence="3" id="KW-0813">Transport</keyword>
<evidence type="ECO:0000256" key="2">
    <source>
        <dbReference type="ARBA" id="ARBA00005695"/>
    </source>
</evidence>
<feature type="signal peptide" evidence="5">
    <location>
        <begin position="1"/>
        <end position="27"/>
    </location>
</feature>
<dbReference type="AlphaFoldDB" id="A0A318SUK6"/>
<gene>
    <name evidence="7" type="ORF">DFP88_104236</name>
</gene>
<evidence type="ECO:0000259" key="6">
    <source>
        <dbReference type="Pfam" id="PF00496"/>
    </source>
</evidence>
<dbReference type="SUPFAM" id="SSF53850">
    <property type="entry name" value="Periplasmic binding protein-like II"/>
    <property type="match status" value="1"/>
</dbReference>
<comment type="caution">
    <text evidence="7">The sequence shown here is derived from an EMBL/GenBank/DDBJ whole genome shotgun (WGS) entry which is preliminary data.</text>
</comment>
<organism evidence="7 8">
    <name type="scientific">Pseudoroseicyclus aestuarii</name>
    <dbReference type="NCBI Taxonomy" id="1795041"/>
    <lineage>
        <taxon>Bacteria</taxon>
        <taxon>Pseudomonadati</taxon>
        <taxon>Pseudomonadota</taxon>
        <taxon>Alphaproteobacteria</taxon>
        <taxon>Rhodobacterales</taxon>
        <taxon>Paracoccaceae</taxon>
        <taxon>Pseudoroseicyclus</taxon>
    </lineage>
</organism>
<dbReference type="GO" id="GO:0015833">
    <property type="term" value="P:peptide transport"/>
    <property type="evidence" value="ECO:0007669"/>
    <property type="project" value="TreeGrafter"/>
</dbReference>
<evidence type="ECO:0000256" key="1">
    <source>
        <dbReference type="ARBA" id="ARBA00004418"/>
    </source>
</evidence>
<dbReference type="Gene3D" id="3.10.105.10">
    <property type="entry name" value="Dipeptide-binding Protein, Domain 3"/>
    <property type="match status" value="1"/>
</dbReference>
<dbReference type="CDD" id="cd08513">
    <property type="entry name" value="PBP2_thermophilic_Hb8_like"/>
    <property type="match status" value="1"/>
</dbReference>
<dbReference type="EMBL" id="QJTE01000004">
    <property type="protein sequence ID" value="PYE82480.1"/>
    <property type="molecule type" value="Genomic_DNA"/>
</dbReference>
<dbReference type="Pfam" id="PF00496">
    <property type="entry name" value="SBP_bac_5"/>
    <property type="match status" value="1"/>
</dbReference>
<dbReference type="InterPro" id="IPR006311">
    <property type="entry name" value="TAT_signal"/>
</dbReference>
<feature type="chain" id="PRO_5016311338" evidence="5">
    <location>
        <begin position="28"/>
        <end position="535"/>
    </location>
</feature>
<evidence type="ECO:0000256" key="4">
    <source>
        <dbReference type="ARBA" id="ARBA00022729"/>
    </source>
</evidence>
<dbReference type="InterPro" id="IPR000914">
    <property type="entry name" value="SBP_5_dom"/>
</dbReference>
<dbReference type="PANTHER" id="PTHR30290">
    <property type="entry name" value="PERIPLASMIC BINDING COMPONENT OF ABC TRANSPORTER"/>
    <property type="match status" value="1"/>
</dbReference>
<keyword evidence="8" id="KW-1185">Reference proteome</keyword>
<proteinExistence type="inferred from homology"/>
<dbReference type="GO" id="GO:0043190">
    <property type="term" value="C:ATP-binding cassette (ABC) transporter complex"/>
    <property type="evidence" value="ECO:0007669"/>
    <property type="project" value="InterPro"/>
</dbReference>
<evidence type="ECO:0000256" key="5">
    <source>
        <dbReference type="SAM" id="SignalP"/>
    </source>
</evidence>
<reference evidence="7 8" key="1">
    <citation type="submission" date="2018-06" db="EMBL/GenBank/DDBJ databases">
        <title>Genomic Encyclopedia of Type Strains, Phase III (KMG-III): the genomes of soil and plant-associated and newly described type strains.</title>
        <authorList>
            <person name="Whitman W."/>
        </authorList>
    </citation>
    <scope>NUCLEOTIDE SEQUENCE [LARGE SCALE GENOMIC DNA]</scope>
    <source>
        <strain evidence="7 8">CECT 9025</strain>
    </source>
</reference>
<dbReference type="InterPro" id="IPR039424">
    <property type="entry name" value="SBP_5"/>
</dbReference>
<accession>A0A318SUK6</accession>
<sequence>MTRFTRRGMFRATVAGAALTVLSTGWAAAQQSGGTLDVGLTYEIDTMNVYSTGYLGDAQATIVEGLLAPDKDANYVPVLATEVPTLDNGGIELSEDGETMTITYHLREGVTWHDGEPFTSADVAFTWEAVKDPAFIAESKSGTETIDSIETPDDHTVIVHYNTVAPDFASTLFTFGVMPKHVLEGVDLNTAEYNELPIGTGPFMATEFERGQYVVAERNPDYWRTAEDGTQLPYLDRIVFHIVPDSNTVMTQLRSGELDLVVKTPYNQAAQIEAMDGLELVVGPLLSWQHLDFNFRNAMLDDLAVRQAVAHAIDREVLIRAQGGFPEAIKSIVVPVFSMYDDTTPELAYDVDMANQLLDEAGYEMGDDGIRTKDGERMSFEFVVTAGNADDENIQQILMAQLKEIGIELVPDNRAGVAYREARYSGDYDMIYGRWITSADPVYSVFYGTGGANNGQDYSDPALDEVLATLESSLDPEIRQEASSTMQHMIAEDLPSIPLTTNVALITKTTALKNFVPNPTNMTNFVNTADWYLEE</sequence>
<dbReference type="InterPro" id="IPR030678">
    <property type="entry name" value="Peptide/Ni-bd"/>
</dbReference>
<evidence type="ECO:0000313" key="7">
    <source>
        <dbReference type="EMBL" id="PYE82480.1"/>
    </source>
</evidence>
<dbReference type="RefSeq" id="WP_110815144.1">
    <property type="nucleotide sequence ID" value="NZ_QJTE01000004.1"/>
</dbReference>
<comment type="subcellular location">
    <subcellularLocation>
        <location evidence="1">Periplasm</location>
    </subcellularLocation>
</comment>
<evidence type="ECO:0000256" key="3">
    <source>
        <dbReference type="ARBA" id="ARBA00022448"/>
    </source>
</evidence>
<dbReference type="OrthoDB" id="9803988at2"/>
<dbReference type="Proteomes" id="UP000248311">
    <property type="component" value="Unassembled WGS sequence"/>
</dbReference>
<dbReference type="PANTHER" id="PTHR30290:SF9">
    <property type="entry name" value="OLIGOPEPTIDE-BINDING PROTEIN APPA"/>
    <property type="match status" value="1"/>
</dbReference>
<dbReference type="PROSITE" id="PS51318">
    <property type="entry name" value="TAT"/>
    <property type="match status" value="1"/>
</dbReference>
<evidence type="ECO:0000313" key="8">
    <source>
        <dbReference type="Proteomes" id="UP000248311"/>
    </source>
</evidence>
<keyword evidence="4 5" id="KW-0732">Signal</keyword>
<dbReference type="Gene3D" id="3.40.190.10">
    <property type="entry name" value="Periplasmic binding protein-like II"/>
    <property type="match status" value="1"/>
</dbReference>
<protein>
    <submittedName>
        <fullName evidence="7">Peptide/nickel transport system substrate-binding protein</fullName>
    </submittedName>
</protein>
<dbReference type="GO" id="GO:1904680">
    <property type="term" value="F:peptide transmembrane transporter activity"/>
    <property type="evidence" value="ECO:0007669"/>
    <property type="project" value="TreeGrafter"/>
</dbReference>
<dbReference type="GO" id="GO:0030288">
    <property type="term" value="C:outer membrane-bounded periplasmic space"/>
    <property type="evidence" value="ECO:0007669"/>
    <property type="project" value="UniProtKB-ARBA"/>
</dbReference>